<dbReference type="Pfam" id="PF11575">
    <property type="entry name" value="FhuF_C"/>
    <property type="match status" value="1"/>
</dbReference>
<feature type="domain" description="Ferric siderophore reductase C-terminal" evidence="1">
    <location>
        <begin position="200"/>
        <end position="218"/>
    </location>
</feature>
<dbReference type="InterPro" id="IPR024726">
    <property type="entry name" value="FhuF_C"/>
</dbReference>
<evidence type="ECO:0000313" key="3">
    <source>
        <dbReference type="Proteomes" id="UP001501251"/>
    </source>
</evidence>
<organism evidence="2 3">
    <name type="scientific">Streptosporangium oxazolinicum</name>
    <dbReference type="NCBI Taxonomy" id="909287"/>
    <lineage>
        <taxon>Bacteria</taxon>
        <taxon>Bacillati</taxon>
        <taxon>Actinomycetota</taxon>
        <taxon>Actinomycetes</taxon>
        <taxon>Streptosporangiales</taxon>
        <taxon>Streptosporangiaceae</taxon>
        <taxon>Streptosporangium</taxon>
    </lineage>
</organism>
<accession>A0ABP8BK34</accession>
<dbReference type="Proteomes" id="UP001501251">
    <property type="component" value="Unassembled WGS sequence"/>
</dbReference>
<reference evidence="3" key="1">
    <citation type="journal article" date="2019" name="Int. J. Syst. Evol. Microbiol.">
        <title>The Global Catalogue of Microorganisms (GCM) 10K type strain sequencing project: providing services to taxonomists for standard genome sequencing and annotation.</title>
        <authorList>
            <consortium name="The Broad Institute Genomics Platform"/>
            <consortium name="The Broad Institute Genome Sequencing Center for Infectious Disease"/>
            <person name="Wu L."/>
            <person name="Ma J."/>
        </authorList>
    </citation>
    <scope>NUCLEOTIDE SEQUENCE [LARGE SCALE GENOMIC DNA]</scope>
    <source>
        <strain evidence="3">JCM 17388</strain>
    </source>
</reference>
<proteinExistence type="predicted"/>
<sequence length="223" mass="23726">MESASNGSVLTALGAVAGFGSFFSLHIGGDPAGWHDVRSDYERGFADLVEATAARYGTRELRIGASITQLGHAARLWSPLLATVLTHAVVPDLTRLDRADDGPRLRLPTPAGWHYESPDQLYDLVIRRHLEPLAAGLRVKVAPGLLYGNAASALAEAGRAIAATRPDLAEPAADLVADLLTRGHLAGKGALISPELAFRRTTCCLYYRVPDGSKCDDCSLAEK</sequence>
<name>A0ABP8BK34_9ACTN</name>
<comment type="caution">
    <text evidence="2">The sequence shown here is derived from an EMBL/GenBank/DDBJ whole genome shotgun (WGS) entry which is preliminary data.</text>
</comment>
<evidence type="ECO:0000259" key="1">
    <source>
        <dbReference type="Pfam" id="PF11575"/>
    </source>
</evidence>
<evidence type="ECO:0000313" key="2">
    <source>
        <dbReference type="EMBL" id="GAA4208723.1"/>
    </source>
</evidence>
<keyword evidence="3" id="KW-1185">Reference proteome</keyword>
<dbReference type="EMBL" id="BAABAQ010000019">
    <property type="protein sequence ID" value="GAA4208723.1"/>
    <property type="molecule type" value="Genomic_DNA"/>
</dbReference>
<protein>
    <recommendedName>
        <fullName evidence="1">Ferric siderophore reductase C-terminal domain-containing protein</fullName>
    </recommendedName>
</protein>
<gene>
    <name evidence="2" type="ORF">GCM10022252_74270</name>
</gene>